<name>A0ABN3FSC0_9PSEU</name>
<dbReference type="Proteomes" id="UP001501218">
    <property type="component" value="Unassembled WGS sequence"/>
</dbReference>
<comment type="caution">
    <text evidence="2">The sequence shown here is derived from an EMBL/GenBank/DDBJ whole genome shotgun (WGS) entry which is preliminary data.</text>
</comment>
<evidence type="ECO:0000313" key="2">
    <source>
        <dbReference type="EMBL" id="GAA2336538.1"/>
    </source>
</evidence>
<sequence length="143" mass="15022">MRIPRMPARWTGQTRGEVASWQNHPAMVRIDEVHLIAAPREIGGNARTTTIAARARPALGGSGWSSQHRTGPGPGGPRDAGRRALLPAPNRASSRRTPEATAYSCCECEQEFGRPDVLVAGTGGVICSSCGTTDKTGAHVLPG</sequence>
<proteinExistence type="predicted"/>
<keyword evidence="3" id="KW-1185">Reference proteome</keyword>
<evidence type="ECO:0000256" key="1">
    <source>
        <dbReference type="SAM" id="MobiDB-lite"/>
    </source>
</evidence>
<reference evidence="2 3" key="1">
    <citation type="journal article" date="2019" name="Int. J. Syst. Evol. Microbiol.">
        <title>The Global Catalogue of Microorganisms (GCM) 10K type strain sequencing project: providing services to taxonomists for standard genome sequencing and annotation.</title>
        <authorList>
            <consortium name="The Broad Institute Genomics Platform"/>
            <consortium name="The Broad Institute Genome Sequencing Center for Infectious Disease"/>
            <person name="Wu L."/>
            <person name="Ma J."/>
        </authorList>
    </citation>
    <scope>NUCLEOTIDE SEQUENCE [LARGE SCALE GENOMIC DNA]</scope>
    <source>
        <strain evidence="2 3">JCM 16221</strain>
    </source>
</reference>
<dbReference type="EMBL" id="BAAARA010000003">
    <property type="protein sequence ID" value="GAA2336538.1"/>
    <property type="molecule type" value="Genomic_DNA"/>
</dbReference>
<gene>
    <name evidence="2" type="ORF">GCM10009854_10540</name>
</gene>
<accession>A0ABN3FSC0</accession>
<feature type="region of interest" description="Disordered" evidence="1">
    <location>
        <begin position="55"/>
        <end position="99"/>
    </location>
</feature>
<evidence type="ECO:0000313" key="3">
    <source>
        <dbReference type="Proteomes" id="UP001501218"/>
    </source>
</evidence>
<organism evidence="2 3">
    <name type="scientific">Saccharopolyspora halophila</name>
    <dbReference type="NCBI Taxonomy" id="405551"/>
    <lineage>
        <taxon>Bacteria</taxon>
        <taxon>Bacillati</taxon>
        <taxon>Actinomycetota</taxon>
        <taxon>Actinomycetes</taxon>
        <taxon>Pseudonocardiales</taxon>
        <taxon>Pseudonocardiaceae</taxon>
        <taxon>Saccharopolyspora</taxon>
    </lineage>
</organism>
<protein>
    <submittedName>
        <fullName evidence="2">Uncharacterized protein</fullName>
    </submittedName>
</protein>